<dbReference type="EMBL" id="JASDAP010000495">
    <property type="protein sequence ID" value="KAK1874559.1"/>
    <property type="molecule type" value="Genomic_DNA"/>
</dbReference>
<feature type="non-terminal residue" evidence="2">
    <location>
        <position position="158"/>
    </location>
</feature>
<dbReference type="PANTHER" id="PTHR11505">
    <property type="entry name" value="L1 TRANSPOSABLE ELEMENT-RELATED"/>
    <property type="match status" value="1"/>
</dbReference>
<sequence>MALRPKKMDTDMEDASCGHEAKAMLGEMALLASILDANNETMTEAMSEFKNNISIQLSEFQSSFQQDIKKQLGEMRTDINQKMEEATRKIEAISQRLEEAERRIGEVETYDLEANKVITQLQETQLQLKSKLTELEGHSRRNNIRIYGIKEGAEGTSM</sequence>
<evidence type="ECO:0000313" key="2">
    <source>
        <dbReference type="EMBL" id="KAK1874559.1"/>
    </source>
</evidence>
<keyword evidence="3" id="KW-1185">Reference proteome</keyword>
<dbReference type="InterPro" id="IPR004244">
    <property type="entry name" value="Transposase_22"/>
</dbReference>
<feature type="coiled-coil region" evidence="1">
    <location>
        <begin position="69"/>
        <end position="110"/>
    </location>
</feature>
<name>A0AAD9B2T7_DISEL</name>
<reference evidence="2" key="1">
    <citation type="submission" date="2023-04" db="EMBL/GenBank/DDBJ databases">
        <title>Chromosome-level genome of Chaenocephalus aceratus.</title>
        <authorList>
            <person name="Park H."/>
        </authorList>
    </citation>
    <scope>NUCLEOTIDE SEQUENCE</scope>
    <source>
        <strain evidence="2">DE</strain>
        <tissue evidence="2">Muscle</tissue>
    </source>
</reference>
<proteinExistence type="predicted"/>
<comment type="caution">
    <text evidence="2">The sequence shown here is derived from an EMBL/GenBank/DDBJ whole genome shotgun (WGS) entry which is preliminary data.</text>
</comment>
<dbReference type="AlphaFoldDB" id="A0AAD9B2T7"/>
<organism evidence="2 3">
    <name type="scientific">Dissostichus eleginoides</name>
    <name type="common">Patagonian toothfish</name>
    <name type="synonym">Dissostichus amissus</name>
    <dbReference type="NCBI Taxonomy" id="100907"/>
    <lineage>
        <taxon>Eukaryota</taxon>
        <taxon>Metazoa</taxon>
        <taxon>Chordata</taxon>
        <taxon>Craniata</taxon>
        <taxon>Vertebrata</taxon>
        <taxon>Euteleostomi</taxon>
        <taxon>Actinopterygii</taxon>
        <taxon>Neopterygii</taxon>
        <taxon>Teleostei</taxon>
        <taxon>Neoteleostei</taxon>
        <taxon>Acanthomorphata</taxon>
        <taxon>Eupercaria</taxon>
        <taxon>Perciformes</taxon>
        <taxon>Notothenioidei</taxon>
        <taxon>Nototheniidae</taxon>
        <taxon>Dissostichus</taxon>
    </lineage>
</organism>
<accession>A0AAD9B2T7</accession>
<keyword evidence="1" id="KW-0175">Coiled coil</keyword>
<evidence type="ECO:0000256" key="1">
    <source>
        <dbReference type="SAM" id="Coils"/>
    </source>
</evidence>
<evidence type="ECO:0000313" key="3">
    <source>
        <dbReference type="Proteomes" id="UP001228049"/>
    </source>
</evidence>
<gene>
    <name evidence="2" type="ORF">KUDE01_006772</name>
</gene>
<protein>
    <submittedName>
        <fullName evidence="2">Laminin subunit gamma-1</fullName>
    </submittedName>
</protein>
<dbReference type="Proteomes" id="UP001228049">
    <property type="component" value="Unassembled WGS sequence"/>
</dbReference>